<dbReference type="InterPro" id="IPR000159">
    <property type="entry name" value="RA_dom"/>
</dbReference>
<dbReference type="OrthoDB" id="8883818at2759"/>
<sequence length="322" mass="35690">MGRRSHGKVKHGISGQAKTQYLMEEMSQVTQELKMLRDQLLPALRKIVYKQSRNHETSGVSTSPSLRQKDSAMLFPTTPENLGNSSGSANVTPTSAHGEKRGKPAALNIIASASNKTSIRSSLPFLQKSSNKDKLPQLPPADKHSAALTAPGSPFSKDEAAHLAATRSQLRDTEPLKSPAAAELDVNTVRVYGERLPGRETEAYKSVRITIESTSQQILDLALRKYDLMEDGKDYTLLIVHNNRERPFGPRYQPLRLYQQLKQANEDPRFVMRPNKWMKRSNAISPVLSPALNRQASLQGSSDARAATERTLPTNGRRDEQA</sequence>
<protein>
    <recommendedName>
        <fullName evidence="2">Ras-associating domain-containing protein</fullName>
    </recommendedName>
</protein>
<feature type="region of interest" description="Disordered" evidence="1">
    <location>
        <begin position="129"/>
        <end position="181"/>
    </location>
</feature>
<evidence type="ECO:0000313" key="3">
    <source>
        <dbReference type="EMBL" id="RKP04389.1"/>
    </source>
</evidence>
<evidence type="ECO:0000313" key="4">
    <source>
        <dbReference type="Proteomes" id="UP000271241"/>
    </source>
</evidence>
<dbReference type="SUPFAM" id="SSF54236">
    <property type="entry name" value="Ubiquitin-like"/>
    <property type="match status" value="1"/>
</dbReference>
<dbReference type="PROSITE" id="PS50200">
    <property type="entry name" value="RA"/>
    <property type="match status" value="1"/>
</dbReference>
<feature type="compositionally biased region" description="Basic and acidic residues" evidence="1">
    <location>
        <begin position="130"/>
        <end position="145"/>
    </location>
</feature>
<organism evidence="3 4">
    <name type="scientific">Thamnocephalis sphaerospora</name>
    <dbReference type="NCBI Taxonomy" id="78915"/>
    <lineage>
        <taxon>Eukaryota</taxon>
        <taxon>Fungi</taxon>
        <taxon>Fungi incertae sedis</taxon>
        <taxon>Zoopagomycota</taxon>
        <taxon>Zoopagomycotina</taxon>
        <taxon>Zoopagomycetes</taxon>
        <taxon>Zoopagales</taxon>
        <taxon>Sigmoideomycetaceae</taxon>
        <taxon>Thamnocephalis</taxon>
    </lineage>
</organism>
<feature type="domain" description="Ras-associating" evidence="2">
    <location>
        <begin position="185"/>
        <end position="277"/>
    </location>
</feature>
<dbReference type="GO" id="GO:0007165">
    <property type="term" value="P:signal transduction"/>
    <property type="evidence" value="ECO:0007669"/>
    <property type="project" value="InterPro"/>
</dbReference>
<name>A0A4V1IVK6_9FUNG</name>
<dbReference type="Gene3D" id="3.10.20.90">
    <property type="entry name" value="Phosphatidylinositol 3-kinase Catalytic Subunit, Chain A, domain 1"/>
    <property type="match status" value="1"/>
</dbReference>
<dbReference type="InterPro" id="IPR029071">
    <property type="entry name" value="Ubiquitin-like_domsf"/>
</dbReference>
<dbReference type="Pfam" id="PF00788">
    <property type="entry name" value="RA"/>
    <property type="match status" value="1"/>
</dbReference>
<feature type="compositionally biased region" description="Polar residues" evidence="1">
    <location>
        <begin position="78"/>
        <end position="95"/>
    </location>
</feature>
<evidence type="ECO:0000256" key="1">
    <source>
        <dbReference type="SAM" id="MobiDB-lite"/>
    </source>
</evidence>
<accession>A0A4V1IVK6</accession>
<feature type="region of interest" description="Disordered" evidence="1">
    <location>
        <begin position="294"/>
        <end position="322"/>
    </location>
</feature>
<dbReference type="SMART" id="SM00314">
    <property type="entry name" value="RA"/>
    <property type="match status" value="1"/>
</dbReference>
<dbReference type="Proteomes" id="UP000271241">
    <property type="component" value="Unassembled WGS sequence"/>
</dbReference>
<gene>
    <name evidence="3" type="ORF">THASP1DRAFT_33851</name>
</gene>
<feature type="region of interest" description="Disordered" evidence="1">
    <location>
        <begin position="75"/>
        <end position="103"/>
    </location>
</feature>
<reference evidence="4" key="1">
    <citation type="journal article" date="2018" name="Nat. Microbiol.">
        <title>Leveraging single-cell genomics to expand the fungal tree of life.</title>
        <authorList>
            <person name="Ahrendt S.R."/>
            <person name="Quandt C.A."/>
            <person name="Ciobanu D."/>
            <person name="Clum A."/>
            <person name="Salamov A."/>
            <person name="Andreopoulos B."/>
            <person name="Cheng J.F."/>
            <person name="Woyke T."/>
            <person name="Pelin A."/>
            <person name="Henrissat B."/>
            <person name="Reynolds N.K."/>
            <person name="Benny G.L."/>
            <person name="Smith M.E."/>
            <person name="James T.Y."/>
            <person name="Grigoriev I.V."/>
        </authorList>
    </citation>
    <scope>NUCLEOTIDE SEQUENCE [LARGE SCALE GENOMIC DNA]</scope>
    <source>
        <strain evidence="4">RSA 1356</strain>
    </source>
</reference>
<evidence type="ECO:0000259" key="2">
    <source>
        <dbReference type="PROSITE" id="PS50200"/>
    </source>
</evidence>
<dbReference type="EMBL" id="KZ993777">
    <property type="protein sequence ID" value="RKP04389.1"/>
    <property type="molecule type" value="Genomic_DNA"/>
</dbReference>
<keyword evidence="4" id="KW-1185">Reference proteome</keyword>
<dbReference type="AlphaFoldDB" id="A0A4V1IVK6"/>
<dbReference type="STRING" id="78915.A0A4V1IVK6"/>
<proteinExistence type="predicted"/>